<name>A0A5B7ESX8_PORTR</name>
<protein>
    <submittedName>
        <fullName evidence="1">Uncharacterized protein</fullName>
    </submittedName>
</protein>
<evidence type="ECO:0000313" key="2">
    <source>
        <dbReference type="Proteomes" id="UP000324222"/>
    </source>
</evidence>
<accession>A0A5B7ESX8</accession>
<organism evidence="1 2">
    <name type="scientific">Portunus trituberculatus</name>
    <name type="common">Swimming crab</name>
    <name type="synonym">Neptunus trituberculatus</name>
    <dbReference type="NCBI Taxonomy" id="210409"/>
    <lineage>
        <taxon>Eukaryota</taxon>
        <taxon>Metazoa</taxon>
        <taxon>Ecdysozoa</taxon>
        <taxon>Arthropoda</taxon>
        <taxon>Crustacea</taxon>
        <taxon>Multicrustacea</taxon>
        <taxon>Malacostraca</taxon>
        <taxon>Eumalacostraca</taxon>
        <taxon>Eucarida</taxon>
        <taxon>Decapoda</taxon>
        <taxon>Pleocyemata</taxon>
        <taxon>Brachyura</taxon>
        <taxon>Eubrachyura</taxon>
        <taxon>Portunoidea</taxon>
        <taxon>Portunidae</taxon>
        <taxon>Portuninae</taxon>
        <taxon>Portunus</taxon>
    </lineage>
</organism>
<proteinExistence type="predicted"/>
<comment type="caution">
    <text evidence="1">The sequence shown here is derived from an EMBL/GenBank/DDBJ whole genome shotgun (WGS) entry which is preliminary data.</text>
</comment>
<keyword evidence="2" id="KW-1185">Reference proteome</keyword>
<reference evidence="1 2" key="1">
    <citation type="submission" date="2019-05" db="EMBL/GenBank/DDBJ databases">
        <title>Another draft genome of Portunus trituberculatus and its Hox gene families provides insights of decapod evolution.</title>
        <authorList>
            <person name="Jeong J.-H."/>
            <person name="Song I."/>
            <person name="Kim S."/>
            <person name="Choi T."/>
            <person name="Kim D."/>
            <person name="Ryu S."/>
            <person name="Kim W."/>
        </authorList>
    </citation>
    <scope>NUCLEOTIDE SEQUENCE [LARGE SCALE GENOMIC DNA]</scope>
    <source>
        <tissue evidence="1">Muscle</tissue>
    </source>
</reference>
<sequence>MCGAGLGQQFWGDYWQAPLGQCHTWVSATLRSVLPMLGSAQCHPHFTRACNCPSIGASFFATVSAGVRVSLLPPQCVFWGQLWHGDSVTQSRVILFTL</sequence>
<evidence type="ECO:0000313" key="1">
    <source>
        <dbReference type="EMBL" id="MPC35414.1"/>
    </source>
</evidence>
<dbReference type="AlphaFoldDB" id="A0A5B7ESX8"/>
<dbReference type="EMBL" id="VSRR010003270">
    <property type="protein sequence ID" value="MPC35414.1"/>
    <property type="molecule type" value="Genomic_DNA"/>
</dbReference>
<dbReference type="Proteomes" id="UP000324222">
    <property type="component" value="Unassembled WGS sequence"/>
</dbReference>
<gene>
    <name evidence="1" type="ORF">E2C01_028836</name>
</gene>